<dbReference type="Proteomes" id="UP000664385">
    <property type="component" value="Unassembled WGS sequence"/>
</dbReference>
<proteinExistence type="predicted"/>
<dbReference type="PIRSF" id="PIRSF002825">
    <property type="entry name" value="CfbpA"/>
    <property type="match status" value="1"/>
</dbReference>
<evidence type="ECO:0000313" key="3">
    <source>
        <dbReference type="EMBL" id="MBN8205154.1"/>
    </source>
</evidence>
<feature type="signal peptide" evidence="2">
    <location>
        <begin position="1"/>
        <end position="25"/>
    </location>
</feature>
<sequence length="352" mass="37405">MHARRTTLIAAAAAAAFTLAGCSAASPSALPADGEDGGSLVVYAPMDDARIDFVTEQAKEDLGIELTIVGGGGGDLATRLEAEKNNAQADVVVGLGESLLNRLDAQDMFDHYTPAWADLIPEQFRDDDAGFSLFTQTPIVIGYDTAHLGNAEAPDAWLDLAAPEYAEKFVFPATTGQTGQAAIVGILWRYADPETGEVSPEGWDALAAILQNAKQLSDGQQFDWDWVASGELPVVVNWLGGVQIGADDNDLDIAVVDTDGGTPFVSTGVAIVNGTDRAEQAQRFLDWFGSADFQVAYVEATHNDTPLNSDAVARLPEAAAALDSLTKQDIDWSVVTPHLTEWMQKVQLEILG</sequence>
<dbReference type="EMBL" id="JAEMWU010000001">
    <property type="protein sequence ID" value="MBN8205154.1"/>
    <property type="molecule type" value="Genomic_DNA"/>
</dbReference>
<dbReference type="GO" id="GO:0030976">
    <property type="term" value="F:thiamine pyrophosphate binding"/>
    <property type="evidence" value="ECO:0007669"/>
    <property type="project" value="TreeGrafter"/>
</dbReference>
<dbReference type="Gene3D" id="3.40.190.10">
    <property type="entry name" value="Periplasmic binding protein-like II"/>
    <property type="match status" value="2"/>
</dbReference>
<accession>A0A939DUC1</accession>
<dbReference type="PROSITE" id="PS51257">
    <property type="entry name" value="PROKAR_LIPOPROTEIN"/>
    <property type="match status" value="1"/>
</dbReference>
<evidence type="ECO:0000256" key="1">
    <source>
        <dbReference type="ARBA" id="ARBA00022729"/>
    </source>
</evidence>
<dbReference type="GO" id="GO:0015888">
    <property type="term" value="P:thiamine transport"/>
    <property type="evidence" value="ECO:0007669"/>
    <property type="project" value="TreeGrafter"/>
</dbReference>
<name>A0A939DUC1_9MICO</name>
<comment type="caution">
    <text evidence="3">The sequence shown here is derived from an EMBL/GenBank/DDBJ whole genome shotgun (WGS) entry which is preliminary data.</text>
</comment>
<keyword evidence="1 2" id="KW-0732">Signal</keyword>
<evidence type="ECO:0000313" key="4">
    <source>
        <dbReference type="Proteomes" id="UP000664385"/>
    </source>
</evidence>
<dbReference type="PANTHER" id="PTHR30006">
    <property type="entry name" value="THIAMINE-BINDING PERIPLASMIC PROTEIN-RELATED"/>
    <property type="match status" value="1"/>
</dbReference>
<feature type="chain" id="PRO_5037036732" evidence="2">
    <location>
        <begin position="26"/>
        <end position="352"/>
    </location>
</feature>
<dbReference type="Pfam" id="PF13343">
    <property type="entry name" value="SBP_bac_6"/>
    <property type="match status" value="1"/>
</dbReference>
<dbReference type="SUPFAM" id="SSF53850">
    <property type="entry name" value="Periplasmic binding protein-like II"/>
    <property type="match status" value="1"/>
</dbReference>
<dbReference type="InterPro" id="IPR006311">
    <property type="entry name" value="TAT_signal"/>
</dbReference>
<evidence type="ECO:0000256" key="2">
    <source>
        <dbReference type="SAM" id="SignalP"/>
    </source>
</evidence>
<dbReference type="PANTHER" id="PTHR30006:SF2">
    <property type="entry name" value="ABC TRANSPORTER SUBSTRATE-BINDING PROTEIN"/>
    <property type="match status" value="1"/>
</dbReference>
<protein>
    <submittedName>
        <fullName evidence="3">Extracellular solute-binding protein</fullName>
    </submittedName>
</protein>
<organism evidence="3 4">
    <name type="scientific">Microbacterium esteraromaticum</name>
    <dbReference type="NCBI Taxonomy" id="57043"/>
    <lineage>
        <taxon>Bacteria</taxon>
        <taxon>Bacillati</taxon>
        <taxon>Actinomycetota</taxon>
        <taxon>Actinomycetes</taxon>
        <taxon>Micrococcales</taxon>
        <taxon>Microbacteriaceae</taxon>
        <taxon>Microbacterium</taxon>
    </lineage>
</organism>
<dbReference type="InterPro" id="IPR026045">
    <property type="entry name" value="Ferric-bd"/>
</dbReference>
<dbReference type="RefSeq" id="WP_206821055.1">
    <property type="nucleotide sequence ID" value="NZ_CP063379.1"/>
</dbReference>
<dbReference type="AlphaFoldDB" id="A0A939DUC1"/>
<gene>
    <name evidence="3" type="ORF">JF543_04185</name>
</gene>
<dbReference type="GO" id="GO:0030288">
    <property type="term" value="C:outer membrane-bounded periplasmic space"/>
    <property type="evidence" value="ECO:0007669"/>
    <property type="project" value="TreeGrafter"/>
</dbReference>
<reference evidence="3" key="1">
    <citation type="submission" date="2020-12" db="EMBL/GenBank/DDBJ databases">
        <title>PHA producing bacteria isolated from mangrove.</title>
        <authorList>
            <person name="Zheng W."/>
            <person name="Yu S."/>
            <person name="Huang Y."/>
        </authorList>
    </citation>
    <scope>NUCLEOTIDE SEQUENCE</scope>
    <source>
        <strain evidence="3">GN8-5</strain>
    </source>
</reference>
<dbReference type="GO" id="GO:0030975">
    <property type="term" value="F:thiamine binding"/>
    <property type="evidence" value="ECO:0007669"/>
    <property type="project" value="TreeGrafter"/>
</dbReference>
<dbReference type="PROSITE" id="PS51318">
    <property type="entry name" value="TAT"/>
    <property type="match status" value="1"/>
</dbReference>